<dbReference type="AlphaFoldDB" id="X1NCF6"/>
<dbReference type="InterPro" id="IPR001347">
    <property type="entry name" value="SIS_dom"/>
</dbReference>
<name>X1NCF6_9ZZZZ</name>
<dbReference type="CDD" id="cd05006">
    <property type="entry name" value="SIS_GmhA"/>
    <property type="match status" value="1"/>
</dbReference>
<dbReference type="GO" id="GO:0097367">
    <property type="term" value="F:carbohydrate derivative binding"/>
    <property type="evidence" value="ECO:0007669"/>
    <property type="project" value="InterPro"/>
</dbReference>
<evidence type="ECO:0000259" key="1">
    <source>
        <dbReference type="PROSITE" id="PS51464"/>
    </source>
</evidence>
<evidence type="ECO:0000313" key="2">
    <source>
        <dbReference type="EMBL" id="GAI27866.1"/>
    </source>
</evidence>
<feature type="domain" description="SIS" evidence="1">
    <location>
        <begin position="40"/>
        <end position="154"/>
    </location>
</feature>
<dbReference type="GO" id="GO:1901135">
    <property type="term" value="P:carbohydrate derivative metabolic process"/>
    <property type="evidence" value="ECO:0007669"/>
    <property type="project" value="InterPro"/>
</dbReference>
<feature type="non-terminal residue" evidence="2">
    <location>
        <position position="154"/>
    </location>
</feature>
<dbReference type="PROSITE" id="PS51464">
    <property type="entry name" value="SIS"/>
    <property type="match status" value="1"/>
</dbReference>
<protein>
    <recommendedName>
        <fullName evidence="1">SIS domain-containing protein</fullName>
    </recommendedName>
</protein>
<dbReference type="Gene3D" id="3.40.50.10490">
    <property type="entry name" value="Glucose-6-phosphate isomerase like protein, domain 1"/>
    <property type="match status" value="1"/>
</dbReference>
<dbReference type="InterPro" id="IPR035461">
    <property type="entry name" value="GmhA/DiaA"/>
</dbReference>
<dbReference type="InterPro" id="IPR046348">
    <property type="entry name" value="SIS_dom_sf"/>
</dbReference>
<dbReference type="EMBL" id="BARV01015187">
    <property type="protein sequence ID" value="GAI27866.1"/>
    <property type="molecule type" value="Genomic_DNA"/>
</dbReference>
<proteinExistence type="predicted"/>
<reference evidence="2" key="1">
    <citation type="journal article" date="2014" name="Front. Microbiol.">
        <title>High frequency of phylogenetically diverse reductive dehalogenase-homologous genes in deep subseafloor sedimentary metagenomes.</title>
        <authorList>
            <person name="Kawai M."/>
            <person name="Futagami T."/>
            <person name="Toyoda A."/>
            <person name="Takaki Y."/>
            <person name="Nishi S."/>
            <person name="Hori S."/>
            <person name="Arai W."/>
            <person name="Tsubouchi T."/>
            <person name="Morono Y."/>
            <person name="Uchiyama I."/>
            <person name="Ito T."/>
            <person name="Fujiyama A."/>
            <person name="Inagaki F."/>
            <person name="Takami H."/>
        </authorList>
    </citation>
    <scope>NUCLEOTIDE SEQUENCE</scope>
    <source>
        <strain evidence="2">Expedition CK06-06</strain>
    </source>
</reference>
<gene>
    <name evidence="2" type="ORF">S06H3_26292</name>
</gene>
<accession>X1NCF6</accession>
<dbReference type="SUPFAM" id="SSF53697">
    <property type="entry name" value="SIS domain"/>
    <property type="match status" value="1"/>
</dbReference>
<dbReference type="Pfam" id="PF13580">
    <property type="entry name" value="SIS_2"/>
    <property type="match status" value="1"/>
</dbReference>
<organism evidence="2">
    <name type="scientific">marine sediment metagenome</name>
    <dbReference type="NCBI Taxonomy" id="412755"/>
    <lineage>
        <taxon>unclassified sequences</taxon>
        <taxon>metagenomes</taxon>
        <taxon>ecological metagenomes</taxon>
    </lineage>
</organism>
<comment type="caution">
    <text evidence="2">The sequence shown here is derived from an EMBL/GenBank/DDBJ whole genome shotgun (WGS) entry which is preliminary data.</text>
</comment>
<dbReference type="PANTHER" id="PTHR30390">
    <property type="entry name" value="SEDOHEPTULOSE 7-PHOSPHATE ISOMERASE / DNAA INITIATOR-ASSOCIATING FACTOR FOR REPLICATION INITIATION"/>
    <property type="match status" value="1"/>
</dbReference>
<dbReference type="InterPro" id="IPR050099">
    <property type="entry name" value="SIS_GmhA/DiaA_subfam"/>
</dbReference>
<sequence length="154" mass="16613">MNKIEEIFSKSQSGEDYGKHYVSYLSELLLGLDFEAIDKVIEVFQKARANGKTIFFIGNGGSAATCSHFAEDLSYGTQMEGKEPFKALSLTGNVAHMTAIANDEGYENIFVGQLKNLFKQGDVLVGISGSGNSPNVIRAIEYVNSNGGISIGFL</sequence>
<dbReference type="PANTHER" id="PTHR30390:SF8">
    <property type="entry name" value="SUGAR ISOMERASE (SIS)"/>
    <property type="match status" value="1"/>
</dbReference>